<dbReference type="InterPro" id="IPR016181">
    <property type="entry name" value="Acyl_CoA_acyltransferase"/>
</dbReference>
<dbReference type="SUPFAM" id="SSF55729">
    <property type="entry name" value="Acyl-CoA N-acyltransferases (Nat)"/>
    <property type="match status" value="1"/>
</dbReference>
<dbReference type="OrthoDB" id="7205533at2"/>
<evidence type="ECO:0000256" key="2">
    <source>
        <dbReference type="ARBA" id="ARBA00023315"/>
    </source>
</evidence>
<dbReference type="EMBL" id="CP035758">
    <property type="protein sequence ID" value="QBD75040.1"/>
    <property type="molecule type" value="Genomic_DNA"/>
</dbReference>
<dbReference type="Proteomes" id="UP000290365">
    <property type="component" value="Chromosome"/>
</dbReference>
<evidence type="ECO:0000259" key="3">
    <source>
        <dbReference type="PROSITE" id="PS51186"/>
    </source>
</evidence>
<evidence type="ECO:0000256" key="1">
    <source>
        <dbReference type="ARBA" id="ARBA00022679"/>
    </source>
</evidence>
<dbReference type="InterPro" id="IPR050832">
    <property type="entry name" value="Bact_Acetyltransf"/>
</dbReference>
<accession>A0A4P6JJD5</accession>
<evidence type="ECO:0000313" key="4">
    <source>
        <dbReference type="EMBL" id="QBD75040.1"/>
    </source>
</evidence>
<dbReference type="Gene3D" id="3.40.630.30">
    <property type="match status" value="1"/>
</dbReference>
<keyword evidence="5" id="KW-1185">Reference proteome</keyword>
<keyword evidence="2" id="KW-0012">Acyltransferase</keyword>
<gene>
    <name evidence="4" type="ORF">EPA93_03130</name>
</gene>
<organism evidence="4 5">
    <name type="scientific">Ktedonosporobacter rubrisoli</name>
    <dbReference type="NCBI Taxonomy" id="2509675"/>
    <lineage>
        <taxon>Bacteria</taxon>
        <taxon>Bacillati</taxon>
        <taxon>Chloroflexota</taxon>
        <taxon>Ktedonobacteria</taxon>
        <taxon>Ktedonobacterales</taxon>
        <taxon>Ktedonosporobacteraceae</taxon>
        <taxon>Ktedonosporobacter</taxon>
    </lineage>
</organism>
<reference evidence="4 5" key="1">
    <citation type="submission" date="2019-01" db="EMBL/GenBank/DDBJ databases">
        <title>Ktedonosporobacter rubrisoli SCAWS-G2.</title>
        <authorList>
            <person name="Huang Y."/>
            <person name="Yan B."/>
        </authorList>
    </citation>
    <scope>NUCLEOTIDE SEQUENCE [LARGE SCALE GENOMIC DNA]</scope>
    <source>
        <strain evidence="4 5">SCAWS-G2</strain>
    </source>
</reference>
<dbReference type="GO" id="GO:0016747">
    <property type="term" value="F:acyltransferase activity, transferring groups other than amino-acyl groups"/>
    <property type="evidence" value="ECO:0007669"/>
    <property type="project" value="InterPro"/>
</dbReference>
<proteinExistence type="predicted"/>
<sequence>MTGAPQPAQQGHSLLSSMKRLQVGRRESQESMLELQFRLATLTDLEQLLDFIQQFYAIDHYAFDEAILRKSLGDLLTDPSLGRVWLIYDGTAAIGYAVVTLGYSLEFHGRNAFLDELFFVEAYRGKGLGTKTLQFLFAECQRLGIHALHLEVEHTNKAGQALYQKLGFKAHATRYLMTRWLEA</sequence>
<dbReference type="PANTHER" id="PTHR43877:SF2">
    <property type="entry name" value="AMINOALKYLPHOSPHONATE N-ACETYLTRANSFERASE-RELATED"/>
    <property type="match status" value="1"/>
</dbReference>
<feature type="domain" description="N-acetyltransferase" evidence="3">
    <location>
        <begin position="35"/>
        <end position="182"/>
    </location>
</feature>
<dbReference type="PROSITE" id="PS51186">
    <property type="entry name" value="GNAT"/>
    <property type="match status" value="1"/>
</dbReference>
<dbReference type="PANTHER" id="PTHR43877">
    <property type="entry name" value="AMINOALKYLPHOSPHONATE N-ACETYLTRANSFERASE-RELATED-RELATED"/>
    <property type="match status" value="1"/>
</dbReference>
<dbReference type="Pfam" id="PF00583">
    <property type="entry name" value="Acetyltransf_1"/>
    <property type="match status" value="1"/>
</dbReference>
<dbReference type="KEGG" id="kbs:EPA93_03130"/>
<dbReference type="CDD" id="cd04301">
    <property type="entry name" value="NAT_SF"/>
    <property type="match status" value="1"/>
</dbReference>
<evidence type="ECO:0000313" key="5">
    <source>
        <dbReference type="Proteomes" id="UP000290365"/>
    </source>
</evidence>
<protein>
    <submittedName>
        <fullName evidence="4">GNAT family N-acetyltransferase</fullName>
    </submittedName>
</protein>
<keyword evidence="1 4" id="KW-0808">Transferase</keyword>
<dbReference type="AlphaFoldDB" id="A0A4P6JJD5"/>
<dbReference type="InterPro" id="IPR000182">
    <property type="entry name" value="GNAT_dom"/>
</dbReference>
<name>A0A4P6JJD5_KTERU</name>